<dbReference type="OrthoDB" id="681112at2"/>
<evidence type="ECO:0000256" key="1">
    <source>
        <dbReference type="SAM" id="MobiDB-lite"/>
    </source>
</evidence>
<comment type="caution">
    <text evidence="2">The sequence shown here is derived from an EMBL/GenBank/DDBJ whole genome shotgun (WGS) entry which is preliminary data.</text>
</comment>
<keyword evidence="3" id="KW-1185">Reference proteome</keyword>
<dbReference type="PROSITE" id="PS51257">
    <property type="entry name" value="PROKAR_LIPOPROTEIN"/>
    <property type="match status" value="1"/>
</dbReference>
<accession>A0A365XZW4</accession>
<evidence type="ECO:0000313" key="2">
    <source>
        <dbReference type="EMBL" id="RBL91916.1"/>
    </source>
</evidence>
<organism evidence="2 3">
    <name type="scientific">Chitinophaga flava</name>
    <dbReference type="NCBI Taxonomy" id="2259036"/>
    <lineage>
        <taxon>Bacteria</taxon>
        <taxon>Pseudomonadati</taxon>
        <taxon>Bacteroidota</taxon>
        <taxon>Chitinophagia</taxon>
        <taxon>Chitinophagales</taxon>
        <taxon>Chitinophagaceae</taxon>
        <taxon>Chitinophaga</taxon>
    </lineage>
</organism>
<reference evidence="2 3" key="1">
    <citation type="submission" date="2018-05" db="EMBL/GenBank/DDBJ databases">
        <title>Chitinophaga sp. K3CV102501T nov., isolated from isolated from a monsoon evergreen broad-leaved forest soil.</title>
        <authorList>
            <person name="Lv Y."/>
        </authorList>
    </citation>
    <scope>NUCLEOTIDE SEQUENCE [LARGE SCALE GENOMIC DNA]</scope>
    <source>
        <strain evidence="2 3">GDMCC 1.1325</strain>
    </source>
</reference>
<sequence>MRPILYIALAGSFALGACSSTYKTAQTPDDVYYSPRQQQRTYASNNGSNGNSQQDENARYTQSADEDGGTYVTYNDDQGDYQRRLNRFGSTSNSYTGGYMDGYSAASNLYMGGYGYGFSPYSSFGYNSLWGPSLSLGFGWGSGFYSPWSYGGYGGGWGYPYYGSYWPYGGGYYGHYYPVYAGGYYGGGYYGHGGGYYYSRPSNSYGPVRSGNERIIRASNYTNSGGNGGNAGGGGYYRPARGSVAPINNGGNSGGYAPSNTDRPRRIFQQSNSERPVISRPSYDNNSGGGYNNNNGGGGYSRPSRSEYRPAPSPSPSYSAPSGGGRVGGGSSGGGGGYSRPARGGR</sequence>
<dbReference type="AlphaFoldDB" id="A0A365XZW4"/>
<feature type="compositionally biased region" description="Gly residues" evidence="1">
    <location>
        <begin position="287"/>
        <end position="300"/>
    </location>
</feature>
<gene>
    <name evidence="2" type="ORF">DF182_04760</name>
</gene>
<feature type="region of interest" description="Disordered" evidence="1">
    <location>
        <begin position="40"/>
        <end position="76"/>
    </location>
</feature>
<dbReference type="EMBL" id="QFFJ01000001">
    <property type="protein sequence ID" value="RBL91916.1"/>
    <property type="molecule type" value="Genomic_DNA"/>
</dbReference>
<proteinExistence type="predicted"/>
<dbReference type="Proteomes" id="UP000253410">
    <property type="component" value="Unassembled WGS sequence"/>
</dbReference>
<feature type="compositionally biased region" description="Polar residues" evidence="1">
    <location>
        <begin position="53"/>
        <end position="63"/>
    </location>
</feature>
<feature type="region of interest" description="Disordered" evidence="1">
    <location>
        <begin position="269"/>
        <end position="346"/>
    </location>
</feature>
<evidence type="ECO:0000313" key="3">
    <source>
        <dbReference type="Proteomes" id="UP000253410"/>
    </source>
</evidence>
<dbReference type="RefSeq" id="WP_113614518.1">
    <property type="nucleotide sequence ID" value="NZ_QFFJ01000001.1"/>
</dbReference>
<name>A0A365XZW4_9BACT</name>
<feature type="compositionally biased region" description="Gly residues" evidence="1">
    <location>
        <begin position="322"/>
        <end position="338"/>
    </location>
</feature>
<protein>
    <submittedName>
        <fullName evidence="2">Uncharacterized protein</fullName>
    </submittedName>
</protein>